<evidence type="ECO:0000256" key="3">
    <source>
        <dbReference type="SAM" id="MobiDB-lite"/>
    </source>
</evidence>
<evidence type="ECO:0000313" key="5">
    <source>
        <dbReference type="EMBL" id="GLC60440.1"/>
    </source>
</evidence>
<keyword evidence="2" id="KW-0378">Hydrolase</keyword>
<name>A0A9W6BYZ4_9CHLO</name>
<dbReference type="Pfam" id="PF00665">
    <property type="entry name" value="rve"/>
    <property type="match status" value="1"/>
</dbReference>
<dbReference type="Pfam" id="PF25597">
    <property type="entry name" value="SH3_retrovirus"/>
    <property type="match status" value="1"/>
</dbReference>
<dbReference type="AlphaFoldDB" id="A0A9W6BYZ4"/>
<feature type="region of interest" description="Disordered" evidence="3">
    <location>
        <begin position="1"/>
        <end position="58"/>
    </location>
</feature>
<dbReference type="InterPro" id="IPR057670">
    <property type="entry name" value="SH3_retrovirus"/>
</dbReference>
<dbReference type="InterPro" id="IPR039537">
    <property type="entry name" value="Retrotran_Ty1/copia-like"/>
</dbReference>
<dbReference type="GO" id="GO:0015074">
    <property type="term" value="P:DNA integration"/>
    <property type="evidence" value="ECO:0007669"/>
    <property type="project" value="InterPro"/>
</dbReference>
<dbReference type="SUPFAM" id="SSF53098">
    <property type="entry name" value="Ribonuclease H-like"/>
    <property type="match status" value="1"/>
</dbReference>
<feature type="compositionally biased region" description="Basic and acidic residues" evidence="3">
    <location>
        <begin position="39"/>
        <end position="48"/>
    </location>
</feature>
<gene>
    <name evidence="5" type="primary">PLESTMB000812</name>
    <name evidence="5" type="ORF">PLESTB_001612800</name>
</gene>
<dbReference type="GO" id="GO:0046872">
    <property type="term" value="F:metal ion binding"/>
    <property type="evidence" value="ECO:0007669"/>
    <property type="project" value="UniProtKB-KW"/>
</dbReference>
<reference evidence="5 6" key="1">
    <citation type="journal article" date="2023" name="Commun. Biol.">
        <title>Reorganization of the ancestral sex-determining regions during the evolution of trioecy in Pleodorina starrii.</title>
        <authorList>
            <person name="Takahashi K."/>
            <person name="Suzuki S."/>
            <person name="Kawai-Toyooka H."/>
            <person name="Yamamoto K."/>
            <person name="Hamaji T."/>
            <person name="Ootsuki R."/>
            <person name="Yamaguchi H."/>
            <person name="Kawachi M."/>
            <person name="Higashiyama T."/>
            <person name="Nozaki H."/>
        </authorList>
    </citation>
    <scope>NUCLEOTIDE SEQUENCE [LARGE SCALE GENOMIC DNA]</scope>
    <source>
        <strain evidence="5 6">NIES-4479</strain>
    </source>
</reference>
<evidence type="ECO:0000259" key="4">
    <source>
        <dbReference type="PROSITE" id="PS50994"/>
    </source>
</evidence>
<organism evidence="5 6">
    <name type="scientific">Pleodorina starrii</name>
    <dbReference type="NCBI Taxonomy" id="330485"/>
    <lineage>
        <taxon>Eukaryota</taxon>
        <taxon>Viridiplantae</taxon>
        <taxon>Chlorophyta</taxon>
        <taxon>core chlorophytes</taxon>
        <taxon>Chlorophyceae</taxon>
        <taxon>CS clade</taxon>
        <taxon>Chlamydomonadales</taxon>
        <taxon>Volvocaceae</taxon>
        <taxon>Pleodorina</taxon>
    </lineage>
</organism>
<feature type="domain" description="Integrase catalytic" evidence="4">
    <location>
        <begin position="197"/>
        <end position="372"/>
    </location>
</feature>
<dbReference type="GO" id="GO:0003676">
    <property type="term" value="F:nucleic acid binding"/>
    <property type="evidence" value="ECO:0007669"/>
    <property type="project" value="InterPro"/>
</dbReference>
<dbReference type="InterPro" id="IPR001584">
    <property type="entry name" value="Integrase_cat-core"/>
</dbReference>
<dbReference type="InterPro" id="IPR025724">
    <property type="entry name" value="GAG-pre-integrase_dom"/>
</dbReference>
<keyword evidence="6" id="KW-1185">Reference proteome</keyword>
<dbReference type="Gene3D" id="3.30.420.10">
    <property type="entry name" value="Ribonuclease H-like superfamily/Ribonuclease H"/>
    <property type="match status" value="1"/>
</dbReference>
<feature type="compositionally biased region" description="Low complexity" evidence="3">
    <location>
        <begin position="447"/>
        <end position="459"/>
    </location>
</feature>
<accession>A0A9W6BYZ4</accession>
<evidence type="ECO:0000256" key="2">
    <source>
        <dbReference type="ARBA" id="ARBA00022801"/>
    </source>
</evidence>
<proteinExistence type="predicted"/>
<dbReference type="SUPFAM" id="SSF56672">
    <property type="entry name" value="DNA/RNA polymerases"/>
    <property type="match status" value="1"/>
</dbReference>
<feature type="compositionally biased region" description="Basic and acidic residues" evidence="3">
    <location>
        <begin position="1"/>
        <end position="16"/>
    </location>
</feature>
<dbReference type="InterPro" id="IPR043502">
    <property type="entry name" value="DNA/RNA_pol_sf"/>
</dbReference>
<feature type="compositionally biased region" description="Acidic residues" evidence="3">
    <location>
        <begin position="460"/>
        <end position="490"/>
    </location>
</feature>
<dbReference type="Pfam" id="PF07727">
    <property type="entry name" value="RVT_2"/>
    <property type="match status" value="1"/>
</dbReference>
<dbReference type="PANTHER" id="PTHR42648:SF28">
    <property type="entry name" value="TRANSPOSON-ENCODED PROTEIN WITH RIBONUCLEASE H-LIKE AND RETROVIRUS ZINC FINGER-LIKE DOMAINS"/>
    <property type="match status" value="1"/>
</dbReference>
<evidence type="ECO:0000313" key="6">
    <source>
        <dbReference type="Proteomes" id="UP001165080"/>
    </source>
</evidence>
<protein>
    <recommendedName>
        <fullName evidence="4">Integrase catalytic domain-containing protein</fullName>
    </recommendedName>
</protein>
<sequence>MEVYERDGMYFLREQEQQASPPGPVPSQGPGPAQGPGSSRDHPPEGDRGAPPSAPRGATISVVQSSSGPANVPVSNAGLSAGDKAFLNGALRKRYEDAQWFEENAWRRVNHEMAVESARVAAEKKVAHITRVAKVHSERVKEREEKRKALLLHRRLGHAGFRSLTRLSRGGVPTGVSRLGIRAAQRTVCEPCALGKQTQQPHPSTGHVAARRLDQVHMDVGVMPITSAGGKGYFATFYDEFTKFSEVRCIARKSDVPQAVREVLTLWQTQTGDKVRRVHTDRGTEYVNNDLLAAFKDLGILHEKTAPYSPEQNGAAERLNRTLMDRVRAMLIDSGQPQEMWGEAILTANLLRNVTPTSDSLLTPWERFTGQKPDLSRLRVFGSVAYVMVPGQKRKKLDPVAIKGVMVGYEGGLSAWRIWDPVAQQLHLSTDAVFDEKRRWGRKPQQSFDSDSDSSSVSGPEEEEENESGPDTDPDADGDGPGDEEEDESSGDGRGSVGEPEGADPPDSPPGGDPQGDANPEGIVRRSARMNKGKMPARYVGTVASEVPVPTTADEAKASPYEEFWVEAMEEEMASHRTKGTFTLVQAPPGVRPLGSKWVFSLKQDENGVVERFKARWVVKGFMQREGVDFEEVFAPVSKQSTLRAFLSMVAAGNMELHQLDVKTAFLNGELEEEIYVTQPPGFEVGGPNVVARLHKALYGLCQASRTWYKTLHERLTAMGYEQSAADPSLYVRIKDGEKVYVLVYVDDVLVASVSHELVLQAKAELMRQFECRDMGEASVFLGMEIKRDREHKTLALSQKRMVSELVSSYGMEGAQPKPVPMAQGTVLVKASSEERLDRGRCPYSELVGSLLYIAGCTRPDISYAVGVLTRHMANPSMAHWKAAKEVVRYLAGRQYPTIRDRFRRRACERRNGRF</sequence>
<comment type="caution">
    <text evidence="5">The sequence shown here is derived from an EMBL/GenBank/DDBJ whole genome shotgun (WGS) entry which is preliminary data.</text>
</comment>
<dbReference type="PROSITE" id="PS50994">
    <property type="entry name" value="INTEGRASE"/>
    <property type="match status" value="1"/>
</dbReference>
<dbReference type="EMBL" id="BRXU01000034">
    <property type="protein sequence ID" value="GLC60440.1"/>
    <property type="molecule type" value="Genomic_DNA"/>
</dbReference>
<dbReference type="Proteomes" id="UP001165080">
    <property type="component" value="Unassembled WGS sequence"/>
</dbReference>
<feature type="region of interest" description="Disordered" evidence="3">
    <location>
        <begin position="440"/>
        <end position="521"/>
    </location>
</feature>
<dbReference type="InterPro" id="IPR013103">
    <property type="entry name" value="RVT_2"/>
</dbReference>
<dbReference type="PANTHER" id="PTHR42648">
    <property type="entry name" value="TRANSPOSASE, PUTATIVE-RELATED"/>
    <property type="match status" value="1"/>
</dbReference>
<dbReference type="GO" id="GO:0016787">
    <property type="term" value="F:hydrolase activity"/>
    <property type="evidence" value="ECO:0007669"/>
    <property type="project" value="UniProtKB-KW"/>
</dbReference>
<evidence type="ECO:0000256" key="1">
    <source>
        <dbReference type="ARBA" id="ARBA00022723"/>
    </source>
</evidence>
<dbReference type="InterPro" id="IPR036397">
    <property type="entry name" value="RNaseH_sf"/>
</dbReference>
<dbReference type="Pfam" id="PF13976">
    <property type="entry name" value="gag_pre-integrs"/>
    <property type="match status" value="1"/>
</dbReference>
<dbReference type="InterPro" id="IPR012337">
    <property type="entry name" value="RNaseH-like_sf"/>
</dbReference>
<keyword evidence="1" id="KW-0479">Metal-binding</keyword>